<accession>J9FMF8</accession>
<name>J9FMF8_9ZZZZ</name>
<gene>
    <name evidence="1" type="ORF">EVA_16295</name>
</gene>
<dbReference type="EMBL" id="AMCI01005710">
    <property type="protein sequence ID" value="EJW95613.1"/>
    <property type="molecule type" value="Genomic_DNA"/>
</dbReference>
<organism evidence="1">
    <name type="scientific">gut metagenome</name>
    <dbReference type="NCBI Taxonomy" id="749906"/>
    <lineage>
        <taxon>unclassified sequences</taxon>
        <taxon>metagenomes</taxon>
        <taxon>organismal metagenomes</taxon>
    </lineage>
</organism>
<dbReference type="AlphaFoldDB" id="J9FMF8"/>
<sequence>MAKVNNPRFPHTCKVYKVIGGDAWESGTEEVLYEGKCNKYGSSNLRTFNRDNVIKADYAVDIPGLVMGVSTGCLLDVTDYSGTYKGLTITDAYPTEMGTTLYFNMPKN</sequence>
<protein>
    <submittedName>
        <fullName evidence="1">Uncharacterized protein</fullName>
    </submittedName>
</protein>
<evidence type="ECO:0000313" key="1">
    <source>
        <dbReference type="EMBL" id="EJW95613.1"/>
    </source>
</evidence>
<proteinExistence type="predicted"/>
<reference evidence="1" key="1">
    <citation type="journal article" date="2012" name="PLoS ONE">
        <title>Gene sets for utilization of primary and secondary nutrition supplies in the distal gut of endangered iberian lynx.</title>
        <authorList>
            <person name="Alcaide M."/>
            <person name="Messina E."/>
            <person name="Richter M."/>
            <person name="Bargiela R."/>
            <person name="Peplies J."/>
            <person name="Huws S.A."/>
            <person name="Newbold C.J."/>
            <person name="Golyshin P.N."/>
            <person name="Simon M.A."/>
            <person name="Lopez G."/>
            <person name="Yakimov M.M."/>
            <person name="Ferrer M."/>
        </authorList>
    </citation>
    <scope>NUCLEOTIDE SEQUENCE</scope>
</reference>
<comment type="caution">
    <text evidence="1">The sequence shown here is derived from an EMBL/GenBank/DDBJ whole genome shotgun (WGS) entry which is preliminary data.</text>
</comment>